<organism evidence="1 2">
    <name type="scientific">Ordospora colligata OC4</name>
    <dbReference type="NCBI Taxonomy" id="1354746"/>
    <lineage>
        <taxon>Eukaryota</taxon>
        <taxon>Fungi</taxon>
        <taxon>Fungi incertae sedis</taxon>
        <taxon>Microsporidia</taxon>
        <taxon>Ordosporidae</taxon>
        <taxon>Ordospora</taxon>
    </lineage>
</organism>
<dbReference type="VEuPathDB" id="MicrosporidiaDB:M896_081030"/>
<reference evidence="1 2" key="1">
    <citation type="journal article" date="2014" name="MBio">
        <title>The Ordospora colligata genome; evolution of extreme reduction in microsporidia and host-to-parasite horizontal gene transfer.</title>
        <authorList>
            <person name="Pombert J.-F."/>
            <person name="Haag K.L."/>
            <person name="Beidas S."/>
            <person name="Ebert D."/>
            <person name="Keeling P.J."/>
        </authorList>
    </citation>
    <scope>NUCLEOTIDE SEQUENCE [LARGE SCALE GENOMIC DNA]</scope>
    <source>
        <strain evidence="1 2">OC4</strain>
    </source>
</reference>
<evidence type="ECO:0000313" key="2">
    <source>
        <dbReference type="Proteomes" id="UP000031056"/>
    </source>
</evidence>
<dbReference type="AlphaFoldDB" id="A0A0B2UJZ5"/>
<evidence type="ECO:0000313" key="1">
    <source>
        <dbReference type="EMBL" id="KHN69367.1"/>
    </source>
</evidence>
<protein>
    <submittedName>
        <fullName evidence="1">Uncharacterized protein</fullName>
    </submittedName>
</protein>
<comment type="caution">
    <text evidence="1">The sequence shown here is derived from an EMBL/GenBank/DDBJ whole genome shotgun (WGS) entry which is preliminary data.</text>
</comment>
<dbReference type="RefSeq" id="XP_014563409.1">
    <property type="nucleotide sequence ID" value="XM_014707923.1"/>
</dbReference>
<dbReference type="HOGENOM" id="CLU_1065954_0_0_1"/>
<gene>
    <name evidence="1" type="ORF">M896_081030</name>
</gene>
<dbReference type="InParanoid" id="A0A0B2UJZ5"/>
<proteinExistence type="predicted"/>
<dbReference type="EMBL" id="JOKQ01000008">
    <property type="protein sequence ID" value="KHN69367.1"/>
    <property type="molecule type" value="Genomic_DNA"/>
</dbReference>
<sequence length="261" mass="29545">MYVLLLMEYGVFCRERVAIRSVSSGKYLSPLTLELENEGIGSVIEDYAFEWRLNNRTNGFNLGTDKGDIGIDLSSGNLVYDESVDKVPDHGFYFKNPPRCKNMIGYNSLCMQEINGEVKFSECPSPDSTPDNSPDSFLFVVKTFKNFPGRTDAEYVSDQVSTQDMEADSIARNANNTNVYRESIMDSDIQSGVDTDLYDRRQVDNMIDYKDDGAYMDSKPSVTATNRKIQDKCNSQYVFLMSIFQEIIRNIAIAIESQNNV</sequence>
<keyword evidence="2" id="KW-1185">Reference proteome</keyword>
<accession>A0A0B2UJZ5</accession>
<dbReference type="Proteomes" id="UP000031056">
    <property type="component" value="Unassembled WGS sequence"/>
</dbReference>
<dbReference type="GeneID" id="26262143"/>
<name>A0A0B2UJZ5_9MICR</name>